<dbReference type="PANTHER" id="PTHR43065">
    <property type="entry name" value="SENSOR HISTIDINE KINASE"/>
    <property type="match status" value="1"/>
</dbReference>
<accession>A0ABT6VMF4</accession>
<dbReference type="InterPro" id="IPR005467">
    <property type="entry name" value="His_kinase_dom"/>
</dbReference>
<keyword evidence="7" id="KW-1185">Reference proteome</keyword>
<evidence type="ECO:0000256" key="1">
    <source>
        <dbReference type="ARBA" id="ARBA00000085"/>
    </source>
</evidence>
<keyword evidence="4" id="KW-0175">Coiled coil</keyword>
<dbReference type="EMBL" id="JASCQO010000041">
    <property type="protein sequence ID" value="MDI5935165.1"/>
    <property type="molecule type" value="Genomic_DNA"/>
</dbReference>
<reference evidence="6 7" key="1">
    <citation type="submission" date="2023-04" db="EMBL/GenBank/DDBJ databases">
        <title>Halomonas strains isolated from rhizosphere soil.</title>
        <authorList>
            <person name="Xu L."/>
            <person name="Sun J.-Q."/>
        </authorList>
    </citation>
    <scope>NUCLEOTIDE SEQUENCE [LARGE SCALE GENOMIC DNA]</scope>
    <source>
        <strain evidence="6 7">LN1S58</strain>
    </source>
</reference>
<proteinExistence type="predicted"/>
<feature type="domain" description="Histidine kinase" evidence="5">
    <location>
        <begin position="155"/>
        <end position="376"/>
    </location>
</feature>
<sequence length="379" mass="41740">MHRDSDDLTLDELLPPAQLDRTLALLSRLCETEIALTPPDDDRGLPVEFNLDPVARLQADLPVPRQQAAAELLGLILFHASKYRLAANLHHEAADSAYQELQRQHRELQASEARYRQLSATLQERVEAQVRLIEASQQELYESARLRAVGQLAAGMAHEINTPIGFITSNLGIAREYLEEIEEASQQDSPLRATLVDFHDLLEESRSGAERIARIVRDIRAFANIDRADCHDFDLNALIVTTVNLIQAEYRHALTIDLELGDIPPLTGYPAKVAQALYNALDNAAHALGSGGTVTVATRRTDDMVEACIADAGHGMGEETRSRAFEPFFTTREVGKGTGLGLCVIRDVVEAHHGRIELSSREGRGTRLTLSFPAGGEHP</sequence>
<feature type="coiled-coil region" evidence="4">
    <location>
        <begin position="91"/>
        <end position="121"/>
    </location>
</feature>
<evidence type="ECO:0000256" key="2">
    <source>
        <dbReference type="ARBA" id="ARBA00012438"/>
    </source>
</evidence>
<keyword evidence="3" id="KW-0597">Phosphoprotein</keyword>
<dbReference type="Proteomes" id="UP001244242">
    <property type="component" value="Unassembled WGS sequence"/>
</dbReference>
<protein>
    <recommendedName>
        <fullName evidence="2">histidine kinase</fullName>
        <ecNumber evidence="2">2.7.13.3</ecNumber>
    </recommendedName>
</protein>
<dbReference type="CDD" id="cd00082">
    <property type="entry name" value="HisKA"/>
    <property type="match status" value="1"/>
</dbReference>
<dbReference type="SUPFAM" id="SSF55874">
    <property type="entry name" value="ATPase domain of HSP90 chaperone/DNA topoisomerase II/histidine kinase"/>
    <property type="match status" value="1"/>
</dbReference>
<evidence type="ECO:0000313" key="6">
    <source>
        <dbReference type="EMBL" id="MDI5935165.1"/>
    </source>
</evidence>
<comment type="catalytic activity">
    <reaction evidence="1">
        <text>ATP + protein L-histidine = ADP + protein N-phospho-L-histidine.</text>
        <dbReference type="EC" id="2.7.13.3"/>
    </reaction>
</comment>
<dbReference type="GO" id="GO:0016301">
    <property type="term" value="F:kinase activity"/>
    <property type="evidence" value="ECO:0007669"/>
    <property type="project" value="UniProtKB-KW"/>
</dbReference>
<dbReference type="InterPro" id="IPR004358">
    <property type="entry name" value="Sig_transdc_His_kin-like_C"/>
</dbReference>
<dbReference type="Gene3D" id="1.10.287.130">
    <property type="match status" value="1"/>
</dbReference>
<dbReference type="Pfam" id="PF02518">
    <property type="entry name" value="HATPase_c"/>
    <property type="match status" value="1"/>
</dbReference>
<dbReference type="Pfam" id="PF00512">
    <property type="entry name" value="HisKA"/>
    <property type="match status" value="1"/>
</dbReference>
<evidence type="ECO:0000313" key="7">
    <source>
        <dbReference type="Proteomes" id="UP001244242"/>
    </source>
</evidence>
<gene>
    <name evidence="6" type="ORF">QLQ84_15330</name>
</gene>
<dbReference type="InterPro" id="IPR036890">
    <property type="entry name" value="HATPase_C_sf"/>
</dbReference>
<dbReference type="SMART" id="SM00387">
    <property type="entry name" value="HATPase_c"/>
    <property type="match status" value="1"/>
</dbReference>
<comment type="caution">
    <text evidence="6">The sequence shown here is derived from an EMBL/GenBank/DDBJ whole genome shotgun (WGS) entry which is preliminary data.</text>
</comment>
<evidence type="ECO:0000256" key="4">
    <source>
        <dbReference type="SAM" id="Coils"/>
    </source>
</evidence>
<evidence type="ECO:0000256" key="3">
    <source>
        <dbReference type="ARBA" id="ARBA00022553"/>
    </source>
</evidence>
<evidence type="ECO:0000259" key="5">
    <source>
        <dbReference type="PROSITE" id="PS50109"/>
    </source>
</evidence>
<organism evidence="6 7">
    <name type="scientific">Halomonas kalidii</name>
    <dbReference type="NCBI Taxonomy" id="3043293"/>
    <lineage>
        <taxon>Bacteria</taxon>
        <taxon>Pseudomonadati</taxon>
        <taxon>Pseudomonadota</taxon>
        <taxon>Gammaproteobacteria</taxon>
        <taxon>Oceanospirillales</taxon>
        <taxon>Halomonadaceae</taxon>
        <taxon>Halomonas</taxon>
    </lineage>
</organism>
<keyword evidence="6" id="KW-0808">Transferase</keyword>
<dbReference type="RefSeq" id="WP_282722615.1">
    <property type="nucleotide sequence ID" value="NZ_JASCQO010000041.1"/>
</dbReference>
<dbReference type="PANTHER" id="PTHR43065:SF50">
    <property type="entry name" value="HISTIDINE KINASE"/>
    <property type="match status" value="1"/>
</dbReference>
<name>A0ABT6VMF4_9GAMM</name>
<dbReference type="PRINTS" id="PR00344">
    <property type="entry name" value="BCTRLSENSOR"/>
</dbReference>
<dbReference type="InterPro" id="IPR003594">
    <property type="entry name" value="HATPase_dom"/>
</dbReference>
<keyword evidence="6" id="KW-0418">Kinase</keyword>
<dbReference type="SMART" id="SM00388">
    <property type="entry name" value="HisKA"/>
    <property type="match status" value="1"/>
</dbReference>
<dbReference type="Gene3D" id="3.30.565.10">
    <property type="entry name" value="Histidine kinase-like ATPase, C-terminal domain"/>
    <property type="match status" value="1"/>
</dbReference>
<dbReference type="PROSITE" id="PS50109">
    <property type="entry name" value="HIS_KIN"/>
    <property type="match status" value="1"/>
</dbReference>
<dbReference type="EC" id="2.7.13.3" evidence="2"/>
<dbReference type="SUPFAM" id="SSF47384">
    <property type="entry name" value="Homodimeric domain of signal transducing histidine kinase"/>
    <property type="match status" value="1"/>
</dbReference>
<dbReference type="InterPro" id="IPR003661">
    <property type="entry name" value="HisK_dim/P_dom"/>
</dbReference>
<dbReference type="InterPro" id="IPR036097">
    <property type="entry name" value="HisK_dim/P_sf"/>
</dbReference>